<dbReference type="EMBL" id="QEXO01000004">
    <property type="protein sequence ID" value="PWE13477.1"/>
    <property type="molecule type" value="Genomic_DNA"/>
</dbReference>
<evidence type="ECO:0000313" key="2">
    <source>
        <dbReference type="Proteomes" id="UP000245216"/>
    </source>
</evidence>
<dbReference type="RefSeq" id="WP_109089703.1">
    <property type="nucleotide sequence ID" value="NZ_QEXO01000004.1"/>
</dbReference>
<sequence>MSIDALLDQVYDRKTNNCLHFAASAWQQLTGDKRLHSVREANVLGVKSVMRQFKKVAGPTVAPSVVLMESASGDVHIGVCMRRRLLHLCERGAEFMPFECYAGVYHGMRFYQ</sequence>
<gene>
    <name evidence="1" type="ORF">DF183_16905</name>
</gene>
<dbReference type="Proteomes" id="UP000245216">
    <property type="component" value="Unassembled WGS sequence"/>
</dbReference>
<name>A0A2U2BHM6_ALCFA</name>
<reference evidence="1 2" key="2">
    <citation type="submission" date="2018-05" db="EMBL/GenBank/DDBJ databases">
        <authorList>
            <person name="Lanie J.A."/>
            <person name="Ng W.-L."/>
            <person name="Kazmierczak K.M."/>
            <person name="Andrzejewski T.M."/>
            <person name="Davidsen T.M."/>
            <person name="Wayne K.J."/>
            <person name="Tettelin H."/>
            <person name="Glass J.I."/>
            <person name="Rusch D."/>
            <person name="Podicherti R."/>
            <person name="Tsui H.-C.T."/>
            <person name="Winkler M.E."/>
        </authorList>
    </citation>
    <scope>NUCLEOTIDE SEQUENCE [LARGE SCALE GENOMIC DNA]</scope>
    <source>
        <strain evidence="1 2">YBY</strain>
    </source>
</reference>
<comment type="caution">
    <text evidence="1">The sequence shown here is derived from an EMBL/GenBank/DDBJ whole genome shotgun (WGS) entry which is preliminary data.</text>
</comment>
<accession>A0A2U2BHM6</accession>
<dbReference type="AlphaFoldDB" id="A0A2U2BHM6"/>
<organism evidence="1 2">
    <name type="scientific">Alcaligenes faecalis</name>
    <dbReference type="NCBI Taxonomy" id="511"/>
    <lineage>
        <taxon>Bacteria</taxon>
        <taxon>Pseudomonadati</taxon>
        <taxon>Pseudomonadota</taxon>
        <taxon>Betaproteobacteria</taxon>
        <taxon>Burkholderiales</taxon>
        <taxon>Alcaligenaceae</taxon>
        <taxon>Alcaligenes</taxon>
    </lineage>
</organism>
<reference evidence="1 2" key="1">
    <citation type="submission" date="2018-05" db="EMBL/GenBank/DDBJ databases">
        <title>Genome Sequence of an Efficient Indole-Degrading Bacterium, Alcaligenes sp.YBY.</title>
        <authorList>
            <person name="Yang B."/>
        </authorList>
    </citation>
    <scope>NUCLEOTIDE SEQUENCE [LARGE SCALE GENOMIC DNA]</scope>
    <source>
        <strain evidence="1 2">YBY</strain>
    </source>
</reference>
<proteinExistence type="predicted"/>
<protein>
    <submittedName>
        <fullName evidence="1">Uncharacterized protein</fullName>
    </submittedName>
</protein>
<evidence type="ECO:0000313" key="1">
    <source>
        <dbReference type="EMBL" id="PWE13477.1"/>
    </source>
</evidence>